<dbReference type="AlphaFoldDB" id="K5WM92"/>
<dbReference type="RefSeq" id="XP_007400543.1">
    <property type="nucleotide sequence ID" value="XM_007400481.1"/>
</dbReference>
<dbReference type="GeneID" id="18911489"/>
<protein>
    <recommendedName>
        <fullName evidence="4">Heterokaryon incompatibility domain-containing protein</fullName>
    </recommendedName>
</protein>
<sequence>MSSSLRTLDAADDRHQRRKRMKEDNEPSDHGRQDRQDITGSGATRANEPRSPMQFIRDSPPPKRIRREYEAATSEQQQEVLLSSEQSVINMHLRANHDEAAIEAAPGPISTGVFEDHLSDGRPSSGISMNQVGTTSTKEIAHTDGRGSADPPVDPGKARGNLSGMLCFRLKELEETFLCRRPPWDDVFDRDAIFTIIRDNAERRRRHLLVRTIEHRMDIWGLCQLALSGEIPEENLFKSFRDGECYMLRPTPRSPVPLQWIHISPGAIPDALADMSLANVPYTLRNLNVVMGTAYTLEMEGMREFLEYAIRESRDFGEVYGHGICSATEYSPIIWVADEDRVDVWTNINGNQWPAPTPRATTLEHVRVELLNMGAEYVWVDVLCLRQKGHNEDEPARLEEWKVDVPTIGYIYQAASSSRRCVTYFNGLGLPFATAPDVVASDRHWFNRVWTLQESVSEWLPGGLADTSFVDGHAFFARLSKIILSASPGSGTSLTQDLISRHCTNELDRIVGLAYCSGDCITLPIVKDL</sequence>
<accession>K5WM92</accession>
<organism evidence="2 3">
    <name type="scientific">Phanerochaete carnosa (strain HHB-10118-sp)</name>
    <name type="common">White-rot fungus</name>
    <name type="synonym">Peniophora carnosa</name>
    <dbReference type="NCBI Taxonomy" id="650164"/>
    <lineage>
        <taxon>Eukaryota</taxon>
        <taxon>Fungi</taxon>
        <taxon>Dikarya</taxon>
        <taxon>Basidiomycota</taxon>
        <taxon>Agaricomycotina</taxon>
        <taxon>Agaricomycetes</taxon>
        <taxon>Polyporales</taxon>
        <taxon>Phanerochaetaceae</taxon>
        <taxon>Phanerochaete</taxon>
    </lineage>
</organism>
<reference evidence="2 3" key="1">
    <citation type="journal article" date="2012" name="BMC Genomics">
        <title>Comparative genomics of the white-rot fungi, Phanerochaete carnosa and P. chrysosporium, to elucidate the genetic basis of the distinct wood types they colonize.</title>
        <authorList>
            <person name="Suzuki H."/>
            <person name="MacDonald J."/>
            <person name="Syed K."/>
            <person name="Salamov A."/>
            <person name="Hori C."/>
            <person name="Aerts A."/>
            <person name="Henrissat B."/>
            <person name="Wiebenga A."/>
            <person name="vanKuyk P.A."/>
            <person name="Barry K."/>
            <person name="Lindquist E."/>
            <person name="LaButti K."/>
            <person name="Lapidus A."/>
            <person name="Lucas S."/>
            <person name="Coutinho P."/>
            <person name="Gong Y."/>
            <person name="Samejima M."/>
            <person name="Mahadevan R."/>
            <person name="Abou-Zaid M."/>
            <person name="de Vries R.P."/>
            <person name="Igarashi K."/>
            <person name="Yadav J.S."/>
            <person name="Grigoriev I.V."/>
            <person name="Master E.R."/>
        </authorList>
    </citation>
    <scope>NUCLEOTIDE SEQUENCE [LARGE SCALE GENOMIC DNA]</scope>
    <source>
        <strain evidence="2 3">HHB-10118-sp</strain>
    </source>
</reference>
<feature type="compositionally biased region" description="Basic and acidic residues" evidence="1">
    <location>
        <begin position="9"/>
        <end position="37"/>
    </location>
</feature>
<dbReference type="EMBL" id="JH930477">
    <property type="protein sequence ID" value="EKM51402.1"/>
    <property type="molecule type" value="Genomic_DNA"/>
</dbReference>
<evidence type="ECO:0008006" key="4">
    <source>
        <dbReference type="Google" id="ProtNLM"/>
    </source>
</evidence>
<evidence type="ECO:0000313" key="3">
    <source>
        <dbReference type="Proteomes" id="UP000008370"/>
    </source>
</evidence>
<dbReference type="HOGENOM" id="CLU_514933_0_0_1"/>
<dbReference type="Proteomes" id="UP000008370">
    <property type="component" value="Unassembled WGS sequence"/>
</dbReference>
<evidence type="ECO:0000313" key="2">
    <source>
        <dbReference type="EMBL" id="EKM51402.1"/>
    </source>
</evidence>
<proteinExistence type="predicted"/>
<gene>
    <name evidence="2" type="ORF">PHACADRAFT_200229</name>
</gene>
<feature type="region of interest" description="Disordered" evidence="1">
    <location>
        <begin position="1"/>
        <end position="62"/>
    </location>
</feature>
<name>K5WM92_PHACS</name>
<keyword evidence="3" id="KW-1185">Reference proteome</keyword>
<dbReference type="InParanoid" id="K5WM92"/>
<dbReference type="OrthoDB" id="5418601at2759"/>
<dbReference type="KEGG" id="pco:PHACADRAFT_200229"/>
<evidence type="ECO:0000256" key="1">
    <source>
        <dbReference type="SAM" id="MobiDB-lite"/>
    </source>
</evidence>